<dbReference type="AlphaFoldDB" id="A0A7X0IRA6"/>
<dbReference type="Proteomes" id="UP000565576">
    <property type="component" value="Unassembled WGS sequence"/>
</dbReference>
<organism evidence="2 3">
    <name type="scientific">Rhizobium lusitanum</name>
    <dbReference type="NCBI Taxonomy" id="293958"/>
    <lineage>
        <taxon>Bacteria</taxon>
        <taxon>Pseudomonadati</taxon>
        <taxon>Pseudomonadota</taxon>
        <taxon>Alphaproteobacteria</taxon>
        <taxon>Hyphomicrobiales</taxon>
        <taxon>Rhizobiaceae</taxon>
        <taxon>Rhizobium/Agrobacterium group</taxon>
        <taxon>Rhizobium</taxon>
    </lineage>
</organism>
<accession>A0A7X0IRA6</accession>
<dbReference type="EMBL" id="JACHBG010000002">
    <property type="protein sequence ID" value="MBB6484231.1"/>
    <property type="molecule type" value="Genomic_DNA"/>
</dbReference>
<dbReference type="RefSeq" id="WP_184703073.1">
    <property type="nucleotide sequence ID" value="NZ_JACHBG010000002.1"/>
</dbReference>
<name>A0A7X0IRA6_9HYPH</name>
<keyword evidence="1" id="KW-0732">Signal</keyword>
<comment type="caution">
    <text evidence="2">The sequence shown here is derived from an EMBL/GenBank/DDBJ whole genome shotgun (WGS) entry which is preliminary data.</text>
</comment>
<evidence type="ECO:0008006" key="4">
    <source>
        <dbReference type="Google" id="ProtNLM"/>
    </source>
</evidence>
<reference evidence="2 3" key="1">
    <citation type="submission" date="2020-08" db="EMBL/GenBank/DDBJ databases">
        <title>Genomic Encyclopedia of Type Strains, Phase IV (KMG-V): Genome sequencing to study the core and pangenomes of soil and plant-associated prokaryotes.</title>
        <authorList>
            <person name="Whitman W."/>
        </authorList>
    </citation>
    <scope>NUCLEOTIDE SEQUENCE [LARGE SCALE GENOMIC DNA]</scope>
    <source>
        <strain evidence="2 3">SEMIA 4060</strain>
    </source>
</reference>
<evidence type="ECO:0000313" key="3">
    <source>
        <dbReference type="Proteomes" id="UP000565576"/>
    </source>
</evidence>
<feature type="chain" id="PRO_5031131534" description="DUF2066 domain-containing protein" evidence="1">
    <location>
        <begin position="24"/>
        <end position="271"/>
    </location>
</feature>
<dbReference type="Pfam" id="PF09839">
    <property type="entry name" value="DUF2066"/>
    <property type="match status" value="1"/>
</dbReference>
<gene>
    <name evidence="2" type="ORF">GGD46_001497</name>
</gene>
<feature type="signal peptide" evidence="1">
    <location>
        <begin position="1"/>
        <end position="23"/>
    </location>
</feature>
<protein>
    <recommendedName>
        <fullName evidence="4">DUF2066 domain-containing protein</fullName>
    </recommendedName>
</protein>
<evidence type="ECO:0000313" key="2">
    <source>
        <dbReference type="EMBL" id="MBB6484231.1"/>
    </source>
</evidence>
<evidence type="ECO:0000256" key="1">
    <source>
        <dbReference type="SAM" id="SignalP"/>
    </source>
</evidence>
<sequence length="271" mass="29675">MRNLAHVTSRRLLALLLSAPLLASEVQAFTPGDVYTSVCVVTGQGPENRTKGFADCLDKVLPRVSGNSRLADGPVLQAAREHAAEYIEEFSYHDRLAGRPVHDEQGTHDRPFDLTCRFRKQRIDDLLDKLGTRPWLAKRPILEIVLDVRRGDTSYRVTAEASRDLAMRQSFAVASDLSGIDVVFPSEGNFSAGSTTGATPLRGELDWNETALGWVATWTLNDRHNGVTPHDVTWQVQGVGFDDAFRAALRGAAQILSGNGEPIGTLATVRK</sequence>
<dbReference type="InterPro" id="IPR018642">
    <property type="entry name" value="DUF2066"/>
</dbReference>
<proteinExistence type="predicted"/>